<keyword evidence="2" id="KW-1185">Reference proteome</keyword>
<sequence>MAEPLHHENTTVQLDDSSVFSFPQGSEITCPPTPELPLINLPEEESPQPTDQLFFYGDAESPQGLLLTFEANDEHSQNDGGSLLTQAAPATHVGNTPAMDVDPARGLQPTETSAIIQPAVPAAAAAPSEDEQTFLFLIPNPQLERGIYHVGQPVLLWNEFPDATWIVFQAWFRTA</sequence>
<name>A0A9P6C0F9_9AGAR</name>
<dbReference type="AlphaFoldDB" id="A0A9P6C0F9"/>
<accession>A0A9P6C0F9</accession>
<evidence type="ECO:0000313" key="2">
    <source>
        <dbReference type="Proteomes" id="UP000807342"/>
    </source>
</evidence>
<gene>
    <name evidence="1" type="ORF">P691DRAFT_807177</name>
</gene>
<dbReference type="EMBL" id="MU151365">
    <property type="protein sequence ID" value="KAF9444564.1"/>
    <property type="molecule type" value="Genomic_DNA"/>
</dbReference>
<evidence type="ECO:0000313" key="1">
    <source>
        <dbReference type="EMBL" id="KAF9444564.1"/>
    </source>
</evidence>
<protein>
    <submittedName>
        <fullName evidence="1">Uncharacterized protein</fullName>
    </submittedName>
</protein>
<dbReference type="Proteomes" id="UP000807342">
    <property type="component" value="Unassembled WGS sequence"/>
</dbReference>
<reference evidence="1" key="1">
    <citation type="submission" date="2020-11" db="EMBL/GenBank/DDBJ databases">
        <authorList>
            <consortium name="DOE Joint Genome Institute"/>
            <person name="Ahrendt S."/>
            <person name="Riley R."/>
            <person name="Andreopoulos W."/>
            <person name="Labutti K."/>
            <person name="Pangilinan J."/>
            <person name="Ruiz-Duenas F.J."/>
            <person name="Barrasa J.M."/>
            <person name="Sanchez-Garcia M."/>
            <person name="Camarero S."/>
            <person name="Miyauchi S."/>
            <person name="Serrano A."/>
            <person name="Linde D."/>
            <person name="Babiker R."/>
            <person name="Drula E."/>
            <person name="Ayuso-Fernandez I."/>
            <person name="Pacheco R."/>
            <person name="Padilla G."/>
            <person name="Ferreira P."/>
            <person name="Barriuso J."/>
            <person name="Kellner H."/>
            <person name="Castanera R."/>
            <person name="Alfaro M."/>
            <person name="Ramirez L."/>
            <person name="Pisabarro A.G."/>
            <person name="Kuo A."/>
            <person name="Tritt A."/>
            <person name="Lipzen A."/>
            <person name="He G."/>
            <person name="Yan M."/>
            <person name="Ng V."/>
            <person name="Cullen D."/>
            <person name="Martin F."/>
            <person name="Rosso M.-N."/>
            <person name="Henrissat B."/>
            <person name="Hibbett D."/>
            <person name="Martinez A.T."/>
            <person name="Grigoriev I.V."/>
        </authorList>
    </citation>
    <scope>NUCLEOTIDE SEQUENCE</scope>
    <source>
        <strain evidence="1">MF-IS2</strain>
    </source>
</reference>
<organism evidence="1 2">
    <name type="scientific">Macrolepiota fuliginosa MF-IS2</name>
    <dbReference type="NCBI Taxonomy" id="1400762"/>
    <lineage>
        <taxon>Eukaryota</taxon>
        <taxon>Fungi</taxon>
        <taxon>Dikarya</taxon>
        <taxon>Basidiomycota</taxon>
        <taxon>Agaricomycotina</taxon>
        <taxon>Agaricomycetes</taxon>
        <taxon>Agaricomycetidae</taxon>
        <taxon>Agaricales</taxon>
        <taxon>Agaricineae</taxon>
        <taxon>Agaricaceae</taxon>
        <taxon>Macrolepiota</taxon>
    </lineage>
</organism>
<proteinExistence type="predicted"/>
<comment type="caution">
    <text evidence="1">The sequence shown here is derived from an EMBL/GenBank/DDBJ whole genome shotgun (WGS) entry which is preliminary data.</text>
</comment>